<evidence type="ECO:0000313" key="2">
    <source>
        <dbReference type="EMBL" id="MBN3580281.1"/>
    </source>
</evidence>
<dbReference type="RefSeq" id="WP_206371971.1">
    <property type="nucleotide sequence ID" value="NZ_CAWPTM010000116.1"/>
</dbReference>
<feature type="signal peptide" evidence="1">
    <location>
        <begin position="1"/>
        <end position="23"/>
    </location>
</feature>
<protein>
    <submittedName>
        <fullName evidence="2">Uncharacterized protein</fullName>
    </submittedName>
</protein>
<name>A0ABS3A729_9VIBR</name>
<gene>
    <name evidence="2" type="ORF">JYA62_21765</name>
</gene>
<reference evidence="2 3" key="1">
    <citation type="submission" date="2021-02" db="EMBL/GenBank/DDBJ databases">
        <title>Draft Genome Sequences of 5 Vibrio neptunius Strains Isolated From of Bivalve Hatcheries.</title>
        <authorList>
            <person name="Galvis F."/>
            <person name="Barja J.L."/>
            <person name="Lemos M.L."/>
            <person name="Balado M."/>
        </authorList>
    </citation>
    <scope>NUCLEOTIDE SEQUENCE [LARGE SCALE GENOMIC DNA]</scope>
    <source>
        <strain evidence="2 3">PP-145.98</strain>
    </source>
</reference>
<evidence type="ECO:0000313" key="3">
    <source>
        <dbReference type="Proteomes" id="UP000779070"/>
    </source>
</evidence>
<organism evidence="2 3">
    <name type="scientific">Vibrio neptunius</name>
    <dbReference type="NCBI Taxonomy" id="170651"/>
    <lineage>
        <taxon>Bacteria</taxon>
        <taxon>Pseudomonadati</taxon>
        <taxon>Pseudomonadota</taxon>
        <taxon>Gammaproteobacteria</taxon>
        <taxon>Vibrionales</taxon>
        <taxon>Vibrionaceae</taxon>
        <taxon>Vibrio</taxon>
    </lineage>
</organism>
<keyword evidence="1" id="KW-0732">Signal</keyword>
<dbReference type="EMBL" id="JAFHLB010000041">
    <property type="protein sequence ID" value="MBN3580281.1"/>
    <property type="molecule type" value="Genomic_DNA"/>
</dbReference>
<comment type="caution">
    <text evidence="2">The sequence shown here is derived from an EMBL/GenBank/DDBJ whole genome shotgun (WGS) entry which is preliminary data.</text>
</comment>
<sequence length="129" mass="13977">MYKIARLGVVALLVSGLQIPVGAQDTTSNLDNVLVYVDEVGGPYTDTWYASGDLKRLSDIDIVREGKSGSFEATVEVDCQLSRVTTKNTGLLFTSIVLTKEESAEYISDDVTEALVKTLCPSSPNIQQE</sequence>
<dbReference type="Proteomes" id="UP000779070">
    <property type="component" value="Unassembled WGS sequence"/>
</dbReference>
<proteinExistence type="predicted"/>
<keyword evidence="3" id="KW-1185">Reference proteome</keyword>
<evidence type="ECO:0000256" key="1">
    <source>
        <dbReference type="SAM" id="SignalP"/>
    </source>
</evidence>
<accession>A0ABS3A729</accession>
<feature type="chain" id="PRO_5045913223" evidence="1">
    <location>
        <begin position="24"/>
        <end position="129"/>
    </location>
</feature>